<name>A0A1J8RA06_9AGAM</name>
<keyword evidence="2" id="KW-0472">Membrane</keyword>
<feature type="compositionally biased region" description="Polar residues" evidence="1">
    <location>
        <begin position="107"/>
        <end position="122"/>
    </location>
</feature>
<keyword evidence="4" id="KW-1185">Reference proteome</keyword>
<evidence type="ECO:0000313" key="3">
    <source>
        <dbReference type="EMBL" id="OJA20700.1"/>
    </source>
</evidence>
<evidence type="ECO:0000256" key="1">
    <source>
        <dbReference type="SAM" id="MobiDB-lite"/>
    </source>
</evidence>
<feature type="transmembrane region" description="Helical" evidence="2">
    <location>
        <begin position="62"/>
        <end position="81"/>
    </location>
</feature>
<keyword evidence="2" id="KW-1133">Transmembrane helix</keyword>
<accession>A0A1J8RA06</accession>
<feature type="region of interest" description="Disordered" evidence="1">
    <location>
        <begin position="89"/>
        <end position="122"/>
    </location>
</feature>
<reference evidence="3 4" key="1">
    <citation type="submission" date="2016-03" db="EMBL/GenBank/DDBJ databases">
        <title>Comparative genomics of the ectomycorrhizal sister species Rhizopogon vinicolor and Rhizopogon vesiculosus (Basidiomycota: Boletales) reveals a divergence of the mating type B locus.</title>
        <authorList>
            <person name="Mujic A.B."/>
            <person name="Kuo A."/>
            <person name="Tritt A."/>
            <person name="Lipzen A."/>
            <person name="Chen C."/>
            <person name="Johnson J."/>
            <person name="Sharma A."/>
            <person name="Barry K."/>
            <person name="Grigoriev I.V."/>
            <person name="Spatafora J.W."/>
        </authorList>
    </citation>
    <scope>NUCLEOTIDE SEQUENCE [LARGE SCALE GENOMIC DNA]</scope>
    <source>
        <strain evidence="3 4">AM-OR11-056</strain>
    </source>
</reference>
<dbReference type="Proteomes" id="UP000183567">
    <property type="component" value="Unassembled WGS sequence"/>
</dbReference>
<evidence type="ECO:0000256" key="2">
    <source>
        <dbReference type="SAM" id="Phobius"/>
    </source>
</evidence>
<keyword evidence="2" id="KW-0812">Transmembrane</keyword>
<proteinExistence type="predicted"/>
<dbReference type="AlphaFoldDB" id="A0A1J8RA06"/>
<gene>
    <name evidence="3" type="ORF">AZE42_13924</name>
</gene>
<sequence length="122" mass="13324">MNAKVNSYIVGQIESGTISGSDLDILAALYSSGGLTSIMSLEGLPPTVQQIIRDAFRNGVRWSFMSLIPWVALEAILFLFLSKIPDGDVQQPDQNEEMRDMEGQMPEPSSSQGENMATEGQK</sequence>
<protein>
    <submittedName>
        <fullName evidence="3">Uncharacterized protein</fullName>
    </submittedName>
</protein>
<dbReference type="EMBL" id="LVVM01000445">
    <property type="protein sequence ID" value="OJA20700.1"/>
    <property type="molecule type" value="Genomic_DNA"/>
</dbReference>
<comment type="caution">
    <text evidence="3">The sequence shown here is derived from an EMBL/GenBank/DDBJ whole genome shotgun (WGS) entry which is preliminary data.</text>
</comment>
<dbReference type="OrthoDB" id="6770063at2759"/>
<dbReference type="STRING" id="180088.A0A1J8RA06"/>
<evidence type="ECO:0000313" key="4">
    <source>
        <dbReference type="Proteomes" id="UP000183567"/>
    </source>
</evidence>
<organism evidence="3 4">
    <name type="scientific">Rhizopogon vesiculosus</name>
    <dbReference type="NCBI Taxonomy" id="180088"/>
    <lineage>
        <taxon>Eukaryota</taxon>
        <taxon>Fungi</taxon>
        <taxon>Dikarya</taxon>
        <taxon>Basidiomycota</taxon>
        <taxon>Agaricomycotina</taxon>
        <taxon>Agaricomycetes</taxon>
        <taxon>Agaricomycetidae</taxon>
        <taxon>Boletales</taxon>
        <taxon>Suillineae</taxon>
        <taxon>Rhizopogonaceae</taxon>
        <taxon>Rhizopogon</taxon>
    </lineage>
</organism>